<keyword evidence="2" id="KW-1185">Reference proteome</keyword>
<evidence type="ECO:0000313" key="1">
    <source>
        <dbReference type="EMBL" id="KAI5647751.1"/>
    </source>
</evidence>
<organism evidence="1 2">
    <name type="scientific">Catharanthus roseus</name>
    <name type="common">Madagascar periwinkle</name>
    <name type="synonym">Vinca rosea</name>
    <dbReference type="NCBI Taxonomy" id="4058"/>
    <lineage>
        <taxon>Eukaryota</taxon>
        <taxon>Viridiplantae</taxon>
        <taxon>Streptophyta</taxon>
        <taxon>Embryophyta</taxon>
        <taxon>Tracheophyta</taxon>
        <taxon>Spermatophyta</taxon>
        <taxon>Magnoliopsida</taxon>
        <taxon>eudicotyledons</taxon>
        <taxon>Gunneridae</taxon>
        <taxon>Pentapetalae</taxon>
        <taxon>asterids</taxon>
        <taxon>lamiids</taxon>
        <taxon>Gentianales</taxon>
        <taxon>Apocynaceae</taxon>
        <taxon>Rauvolfioideae</taxon>
        <taxon>Vinceae</taxon>
        <taxon>Catharanthinae</taxon>
        <taxon>Catharanthus</taxon>
    </lineage>
</organism>
<protein>
    <submittedName>
        <fullName evidence="1">Uncharacterized protein</fullName>
    </submittedName>
</protein>
<reference evidence="2" key="1">
    <citation type="journal article" date="2023" name="Nat. Plants">
        <title>Single-cell RNA sequencing provides a high-resolution roadmap for understanding the multicellular compartmentation of specialized metabolism.</title>
        <authorList>
            <person name="Sun S."/>
            <person name="Shen X."/>
            <person name="Li Y."/>
            <person name="Li Y."/>
            <person name="Wang S."/>
            <person name="Li R."/>
            <person name="Zhang H."/>
            <person name="Shen G."/>
            <person name="Guo B."/>
            <person name="Wei J."/>
            <person name="Xu J."/>
            <person name="St-Pierre B."/>
            <person name="Chen S."/>
            <person name="Sun C."/>
        </authorList>
    </citation>
    <scope>NUCLEOTIDE SEQUENCE [LARGE SCALE GENOMIC DNA]</scope>
</reference>
<accession>A0ACB9ZJ94</accession>
<dbReference type="EMBL" id="CM044708">
    <property type="protein sequence ID" value="KAI5647751.1"/>
    <property type="molecule type" value="Genomic_DNA"/>
</dbReference>
<name>A0ACB9ZJ94_CATRO</name>
<comment type="caution">
    <text evidence="1">The sequence shown here is derived from an EMBL/GenBank/DDBJ whole genome shotgun (WGS) entry which is preliminary data.</text>
</comment>
<sequence length="491" mass="54763">MDMERVSSFSSPRRVVPFPYEQPPGYDDLNLIAHNHLPDDNRKEEEEDDQRWNQEDNWLPITESRKGNTLTAAFHLICSGIGFQTLMLPVAFISLGWFWGCLCLLAVFAWQLYTIWLLVHLHEPLPGTRHSRYVMLSILAFGPKLGKFCAIFPTMYLSGGTCVMFIITGGSIMELLHSLVCGDDFICNASRLPGSIWFLIFISLAILMSQLYPNLNSVAPRSLIGSIAAVVYFTILWTVSISKNKLDGVSHNPLMSASSEATRIRNVINALGIIAISFRGHNVVLEIQGTLPSCPQNPPQHRMRKAVIVSYFIIALCVFPVAIGGYWVYGNTMPANGILYAVSKFHGNSTMKPLMGAIYLIMLIHFISAFQIYAMPVFDNLERIYVSKKKKGCPRWVKATVRVIFGGLTYFISMAFPFLGSLGPFVGSLTLPLTLAYPCFMWISLKKPKPVVWCLNFGVGCLGIILSVLLVAVALWDLVDGGLEANFFKPR</sequence>
<gene>
    <name evidence="1" type="ORF">M9H77_33756</name>
</gene>
<dbReference type="Proteomes" id="UP001060085">
    <property type="component" value="Linkage Group LG08"/>
</dbReference>
<proteinExistence type="predicted"/>
<evidence type="ECO:0000313" key="2">
    <source>
        <dbReference type="Proteomes" id="UP001060085"/>
    </source>
</evidence>